<keyword evidence="2" id="KW-0813">Transport</keyword>
<keyword evidence="3 8" id="KW-0812">Transmembrane</keyword>
<feature type="transmembrane region" description="Helical" evidence="8">
    <location>
        <begin position="412"/>
        <end position="431"/>
    </location>
</feature>
<feature type="transmembrane region" description="Helical" evidence="8">
    <location>
        <begin position="351"/>
        <end position="373"/>
    </location>
</feature>
<evidence type="ECO:0000256" key="1">
    <source>
        <dbReference type="ARBA" id="ARBA00004141"/>
    </source>
</evidence>
<protein>
    <submittedName>
        <fullName evidence="10">SLC13 family permease</fullName>
    </submittedName>
</protein>
<evidence type="ECO:0000313" key="11">
    <source>
        <dbReference type="Proteomes" id="UP000371041"/>
    </source>
</evidence>
<feature type="transmembrane region" description="Helical" evidence="8">
    <location>
        <begin position="92"/>
        <end position="112"/>
    </location>
</feature>
<dbReference type="EMBL" id="CP045929">
    <property type="protein sequence ID" value="QGK68230.1"/>
    <property type="molecule type" value="Genomic_DNA"/>
</dbReference>
<dbReference type="PANTHER" id="PTHR43652">
    <property type="entry name" value="BASIC AMINO ACID ANTIPORTER YFCC-RELATED"/>
    <property type="match status" value="1"/>
</dbReference>
<evidence type="ECO:0000256" key="8">
    <source>
        <dbReference type="SAM" id="Phobius"/>
    </source>
</evidence>
<feature type="transmembrane region" description="Helical" evidence="8">
    <location>
        <begin position="35"/>
        <end position="56"/>
    </location>
</feature>
<evidence type="ECO:0000256" key="6">
    <source>
        <dbReference type="ARBA" id="ARBA00023136"/>
    </source>
</evidence>
<organism evidence="10 11">
    <name type="scientific">Allosaccharopolyspora coralli</name>
    <dbReference type="NCBI Taxonomy" id="2665642"/>
    <lineage>
        <taxon>Bacteria</taxon>
        <taxon>Bacillati</taxon>
        <taxon>Actinomycetota</taxon>
        <taxon>Actinomycetes</taxon>
        <taxon>Pseudonocardiales</taxon>
        <taxon>Pseudonocardiaceae</taxon>
        <taxon>Allosaccharopolyspora</taxon>
    </lineage>
</organism>
<feature type="transmembrane region" description="Helical" evidence="8">
    <location>
        <begin position="157"/>
        <end position="179"/>
    </location>
</feature>
<reference evidence="11" key="1">
    <citation type="submission" date="2019-11" db="EMBL/GenBank/DDBJ databases">
        <title>The complete genome sequence of Saccharopolyspora sp. E2A.</title>
        <authorList>
            <person name="Zhang G."/>
        </authorList>
    </citation>
    <scope>NUCLEOTIDE SEQUENCE [LARGE SCALE GENOMIC DNA]</scope>
    <source>
        <strain evidence="11">E2A</strain>
    </source>
</reference>
<keyword evidence="5 8" id="KW-1133">Transmembrane helix</keyword>
<keyword evidence="4" id="KW-0677">Repeat</keyword>
<dbReference type="KEGG" id="sace:GIY23_00345"/>
<dbReference type="AlphaFoldDB" id="A0A5Q3Q349"/>
<sequence>MGIVQDTTSAPPRPHTDFSTSPRRRPPRVDPRSGAGWAVGITTGGVAVLSGLAWVLTSDGTPPEGSASMTLLVFATAVVAWCSGRFEDVHVAVAATSGLLLLGVLTPVELLTAFGAEPIWLMFSAFLLAAGLTRTGLPGRLVAALTARARTPRQLAHLITVALVVSALLVPSTSGRAALAVPAHSALADVFGRRERLVRALALLIPTVILLSAVGSLVGAGAHLITSQILAATTGSGIGYAQWLLWGLPLAVVTSHLAAELVLLLHTRPSDRREPLRVPSALLRTELDVPHTWRPVETRAAWLLAVVVLTWSTNEWHGIPAPLPAFAAALVLAAPRSGVVSMSRAVSEVPWSLLVFMATTAAMGGALVASGAAQWLADAVLVGSGYALVVGVVAVSAAAHLVVQSRSARSSVLIPMVVPAALAAGMNPIALAFASTAAAGFCHTLTSSAKPVAVFSRIDAPTYRSTDLLVLSAFLGPLLVAVVLLFSVAVWPLLGLPLH</sequence>
<keyword evidence="6 8" id="KW-0472">Membrane</keyword>
<feature type="transmembrane region" description="Helical" evidence="8">
    <location>
        <begin position="200"/>
        <end position="223"/>
    </location>
</feature>
<feature type="transmembrane region" description="Helical" evidence="8">
    <location>
        <begin position="379"/>
        <end position="403"/>
    </location>
</feature>
<evidence type="ECO:0000256" key="5">
    <source>
        <dbReference type="ARBA" id="ARBA00022989"/>
    </source>
</evidence>
<gene>
    <name evidence="10" type="ORF">GIY23_00345</name>
</gene>
<feature type="transmembrane region" description="Helical" evidence="8">
    <location>
        <begin position="243"/>
        <end position="265"/>
    </location>
</feature>
<proteinExistence type="predicted"/>
<evidence type="ECO:0000256" key="4">
    <source>
        <dbReference type="ARBA" id="ARBA00022737"/>
    </source>
</evidence>
<evidence type="ECO:0000313" key="10">
    <source>
        <dbReference type="EMBL" id="QGK68230.1"/>
    </source>
</evidence>
<evidence type="ECO:0000256" key="3">
    <source>
        <dbReference type="ARBA" id="ARBA00022692"/>
    </source>
</evidence>
<feature type="domain" description="Citrate transporter-like" evidence="9">
    <location>
        <begin position="87"/>
        <end position="438"/>
    </location>
</feature>
<dbReference type="GO" id="GO:0005886">
    <property type="term" value="C:plasma membrane"/>
    <property type="evidence" value="ECO:0007669"/>
    <property type="project" value="TreeGrafter"/>
</dbReference>
<dbReference type="PANTHER" id="PTHR43652:SF2">
    <property type="entry name" value="BASIC AMINO ACID ANTIPORTER YFCC-RELATED"/>
    <property type="match status" value="1"/>
</dbReference>
<dbReference type="Proteomes" id="UP000371041">
    <property type="component" value="Chromosome"/>
</dbReference>
<evidence type="ECO:0000256" key="2">
    <source>
        <dbReference type="ARBA" id="ARBA00022448"/>
    </source>
</evidence>
<feature type="transmembrane region" description="Helical" evidence="8">
    <location>
        <begin position="68"/>
        <end position="86"/>
    </location>
</feature>
<dbReference type="GO" id="GO:0055085">
    <property type="term" value="P:transmembrane transport"/>
    <property type="evidence" value="ECO:0007669"/>
    <property type="project" value="InterPro"/>
</dbReference>
<evidence type="ECO:0000259" key="9">
    <source>
        <dbReference type="Pfam" id="PF03600"/>
    </source>
</evidence>
<keyword evidence="11" id="KW-1185">Reference proteome</keyword>
<dbReference type="InterPro" id="IPR051679">
    <property type="entry name" value="DASS-Related_Transporters"/>
</dbReference>
<comment type="subcellular location">
    <subcellularLocation>
        <location evidence="1">Membrane</location>
        <topology evidence="1">Multi-pass membrane protein</topology>
    </subcellularLocation>
</comment>
<dbReference type="Pfam" id="PF03600">
    <property type="entry name" value="CitMHS"/>
    <property type="match status" value="1"/>
</dbReference>
<feature type="region of interest" description="Disordered" evidence="7">
    <location>
        <begin position="1"/>
        <end position="36"/>
    </location>
</feature>
<evidence type="ECO:0000256" key="7">
    <source>
        <dbReference type="SAM" id="MobiDB-lite"/>
    </source>
</evidence>
<feature type="transmembrane region" description="Helical" evidence="8">
    <location>
        <begin position="468"/>
        <end position="494"/>
    </location>
</feature>
<accession>A0A5Q3Q349</accession>
<dbReference type="InterPro" id="IPR004680">
    <property type="entry name" value="Cit_transptr-like_dom"/>
</dbReference>
<name>A0A5Q3Q349_9PSEU</name>
<feature type="transmembrane region" description="Helical" evidence="8">
    <location>
        <begin position="119"/>
        <end position="137"/>
    </location>
</feature>
<feature type="compositionally biased region" description="Polar residues" evidence="7">
    <location>
        <begin position="1"/>
        <end position="10"/>
    </location>
</feature>